<accession>A0A254N8V4</accession>
<evidence type="ECO:0000256" key="1">
    <source>
        <dbReference type="SAM" id="Phobius"/>
    </source>
</evidence>
<feature type="transmembrane region" description="Helical" evidence="1">
    <location>
        <begin position="129"/>
        <end position="148"/>
    </location>
</feature>
<gene>
    <name evidence="2" type="ORF">CDO81_07690</name>
</gene>
<feature type="transmembrane region" description="Helical" evidence="1">
    <location>
        <begin position="321"/>
        <end position="340"/>
    </location>
</feature>
<organism evidence="2 3">
    <name type="scientific">Roseateles puraquae</name>
    <dbReference type="NCBI Taxonomy" id="431059"/>
    <lineage>
        <taxon>Bacteria</taxon>
        <taxon>Pseudomonadati</taxon>
        <taxon>Pseudomonadota</taxon>
        <taxon>Betaproteobacteria</taxon>
        <taxon>Burkholderiales</taxon>
        <taxon>Sphaerotilaceae</taxon>
        <taxon>Roseateles</taxon>
    </lineage>
</organism>
<dbReference type="OrthoDB" id="9255519at2"/>
<feature type="transmembrane region" description="Helical" evidence="1">
    <location>
        <begin position="53"/>
        <end position="73"/>
    </location>
</feature>
<feature type="transmembrane region" description="Helical" evidence="1">
    <location>
        <begin position="227"/>
        <end position="245"/>
    </location>
</feature>
<proteinExistence type="predicted"/>
<keyword evidence="3" id="KW-1185">Reference proteome</keyword>
<feature type="transmembrane region" description="Helical" evidence="1">
    <location>
        <begin position="257"/>
        <end position="284"/>
    </location>
</feature>
<comment type="caution">
    <text evidence="2">The sequence shown here is derived from an EMBL/GenBank/DDBJ whole genome shotgun (WGS) entry which is preliminary data.</text>
</comment>
<feature type="transmembrane region" description="Helical" evidence="1">
    <location>
        <begin position="349"/>
        <end position="367"/>
    </location>
</feature>
<dbReference type="RefSeq" id="WP_088482598.1">
    <property type="nucleotide sequence ID" value="NZ_JBCNLH010000005.1"/>
</dbReference>
<feature type="transmembrane region" description="Helical" evidence="1">
    <location>
        <begin position="20"/>
        <end position="41"/>
    </location>
</feature>
<evidence type="ECO:0000313" key="2">
    <source>
        <dbReference type="EMBL" id="OWR04461.1"/>
    </source>
</evidence>
<dbReference type="Proteomes" id="UP000197446">
    <property type="component" value="Unassembled WGS sequence"/>
</dbReference>
<evidence type="ECO:0000313" key="3">
    <source>
        <dbReference type="Proteomes" id="UP000197446"/>
    </source>
</evidence>
<dbReference type="AlphaFoldDB" id="A0A254N8V4"/>
<protein>
    <recommendedName>
        <fullName evidence="4">Glycosyltransferase RgtA/B/C/D-like domain-containing protein</fullName>
    </recommendedName>
</protein>
<reference evidence="2 3" key="1">
    <citation type="journal article" date="2007" name="Int. J. Syst. Evol. Microbiol.">
        <title>Description of Pelomonas aquatica sp. nov. and Pelomonas puraquae sp. nov., isolated from industrial and haemodialysis water.</title>
        <authorList>
            <person name="Gomila M."/>
            <person name="Bowien B."/>
            <person name="Falsen E."/>
            <person name="Moore E.R."/>
            <person name="Lalucat J."/>
        </authorList>
    </citation>
    <scope>NUCLEOTIDE SEQUENCE [LARGE SCALE GENOMIC DNA]</scope>
    <source>
        <strain evidence="2 3">CCUG 52769</strain>
    </source>
</reference>
<feature type="transmembrane region" description="Helical" evidence="1">
    <location>
        <begin position="373"/>
        <end position="396"/>
    </location>
</feature>
<keyword evidence="1" id="KW-1133">Transmembrane helix</keyword>
<name>A0A254N8V4_9BURK</name>
<feature type="transmembrane region" description="Helical" evidence="1">
    <location>
        <begin position="155"/>
        <end position="173"/>
    </location>
</feature>
<keyword evidence="1" id="KW-0812">Transmembrane</keyword>
<sequence>MSLREACLAWALNHRGVALHFEWTVVLLAALFVLVALWPALRPGAAAAGRGGRFVFFATLVVFFLVARLPGLLAPQLNPDEGLFTAAAEALLRDGRFWISVDTGSSGLLNVWPLTWPALFGLRPDYSTARLTGLVALLSSLALLYGAFRAWFGEAVARIALVPVALVLAWVQHPHLLHYGSEHIPALLTALAVYGLAQVQTQPRPPAWACWLQGLAVGAMPLVKMQGVPIAAALALLMLATLWSVRRTEPRHFRQAAFTWLVGAGTAPLLVGLHLLATGAWPLFVQSYLQLNLVHYAGMSITQPPTGRPSSVRYLLWSPHLRLLVLIVGGWALMAAWACFQRKPANRDVGRIAGALLVCAAAAFAVMKPGTQFVHYLLLFVVPLGVLGGALLHVVLGDRPDLSRWTARIALLILLISPIPTVKSLTSTANPFLAQAPVYARDFHSPLVSRLRELAPPGSLMTVWGWSPDLYVQSGLVQATRFGFCSWLVEPNPWRDGLRAQFLQELQQNRPLLFVDAMAPEQFYFPLSTPVADRVHERFPALVDLLARDYELVDTVAGARIYRRRAP</sequence>
<keyword evidence="1" id="KW-0472">Membrane</keyword>
<dbReference type="EMBL" id="NISI01000002">
    <property type="protein sequence ID" value="OWR04461.1"/>
    <property type="molecule type" value="Genomic_DNA"/>
</dbReference>
<evidence type="ECO:0008006" key="4">
    <source>
        <dbReference type="Google" id="ProtNLM"/>
    </source>
</evidence>